<comment type="caution">
    <text evidence="1">The sequence shown here is derived from an EMBL/GenBank/DDBJ whole genome shotgun (WGS) entry which is preliminary data.</text>
</comment>
<evidence type="ECO:0000313" key="2">
    <source>
        <dbReference type="Proteomes" id="UP001499854"/>
    </source>
</evidence>
<reference evidence="2" key="1">
    <citation type="journal article" date="2019" name="Int. J. Syst. Evol. Microbiol.">
        <title>The Global Catalogue of Microorganisms (GCM) 10K type strain sequencing project: providing services to taxonomists for standard genome sequencing and annotation.</title>
        <authorList>
            <consortium name="The Broad Institute Genomics Platform"/>
            <consortium name="The Broad Institute Genome Sequencing Center for Infectious Disease"/>
            <person name="Wu L."/>
            <person name="Ma J."/>
        </authorList>
    </citation>
    <scope>NUCLEOTIDE SEQUENCE [LARGE SCALE GENOMIC DNA]</scope>
    <source>
        <strain evidence="2">JCM 16013</strain>
    </source>
</reference>
<proteinExistence type="predicted"/>
<keyword evidence="2" id="KW-1185">Reference proteome</keyword>
<sequence length="219" mass="24118">MTDWVTIASLATAGTTLVLAGATLSSVRAASRAASAAERAVQVGLRPVLLTSRLTDRDEKVFWADDHWAVVPGGHGYAEVVNDNVYLAISVRNVGTGLAVLQGWDVHEGRLHAEEDHTPARDHRRMIRDLYVPAHDVGYWHAAIRDQDDPRYEGVAAAIKERRAFSVEVLYSDHDGGQSSISRFVLRPRGDQGGGSDWITATGRHWNLDRPDPRSTEYV</sequence>
<dbReference type="RefSeq" id="WP_344657778.1">
    <property type="nucleotide sequence ID" value="NZ_BAAAQM010000016.1"/>
</dbReference>
<accession>A0ABP5D0U0</accession>
<name>A0ABP5D0U0_9ACTN</name>
<dbReference type="EMBL" id="BAAAQM010000016">
    <property type="protein sequence ID" value="GAA1970325.1"/>
    <property type="molecule type" value="Genomic_DNA"/>
</dbReference>
<gene>
    <name evidence="1" type="ORF">GCM10009838_31670</name>
</gene>
<dbReference type="Proteomes" id="UP001499854">
    <property type="component" value="Unassembled WGS sequence"/>
</dbReference>
<evidence type="ECO:0000313" key="1">
    <source>
        <dbReference type="EMBL" id="GAA1970325.1"/>
    </source>
</evidence>
<protein>
    <submittedName>
        <fullName evidence="1">Uncharacterized protein</fullName>
    </submittedName>
</protein>
<organism evidence="1 2">
    <name type="scientific">Catenulispora subtropica</name>
    <dbReference type="NCBI Taxonomy" id="450798"/>
    <lineage>
        <taxon>Bacteria</taxon>
        <taxon>Bacillati</taxon>
        <taxon>Actinomycetota</taxon>
        <taxon>Actinomycetes</taxon>
        <taxon>Catenulisporales</taxon>
        <taxon>Catenulisporaceae</taxon>
        <taxon>Catenulispora</taxon>
    </lineage>
</organism>